<evidence type="ECO:0000256" key="8">
    <source>
        <dbReference type="SAM" id="Phobius"/>
    </source>
</evidence>
<keyword evidence="5" id="KW-0808">Transferase</keyword>
<dbReference type="GO" id="GO:0016036">
    <property type="term" value="P:cellular response to phosphate starvation"/>
    <property type="evidence" value="ECO:0007669"/>
    <property type="project" value="TreeGrafter"/>
</dbReference>
<dbReference type="EMBL" id="JAAIUO010000003">
    <property type="protein sequence ID" value="NSK14569.1"/>
    <property type="molecule type" value="Genomic_DNA"/>
</dbReference>
<dbReference type="PRINTS" id="PR00344">
    <property type="entry name" value="BCTRLSENSOR"/>
</dbReference>
<dbReference type="PROSITE" id="PS50109">
    <property type="entry name" value="HIS_KIN"/>
    <property type="match status" value="1"/>
</dbReference>
<comment type="catalytic activity">
    <reaction evidence="1">
        <text>ATP + protein L-histidine = ADP + protein N-phospho-L-histidine.</text>
        <dbReference type="EC" id="2.7.13.3"/>
    </reaction>
</comment>
<feature type="domain" description="Histidine kinase" evidence="9">
    <location>
        <begin position="134"/>
        <end position="348"/>
    </location>
</feature>
<dbReference type="Pfam" id="PF02518">
    <property type="entry name" value="HATPase_c"/>
    <property type="match status" value="1"/>
</dbReference>
<evidence type="ECO:0000313" key="12">
    <source>
        <dbReference type="Proteomes" id="UP000528555"/>
    </source>
</evidence>
<gene>
    <name evidence="11" type="ORF">G5A66_06705</name>
    <name evidence="10" type="ORF">G5A75_06725</name>
</gene>
<dbReference type="EMBL" id="JAAITX010000003">
    <property type="protein sequence ID" value="NVH58343.1"/>
    <property type="molecule type" value="Genomic_DNA"/>
</dbReference>
<evidence type="ECO:0000259" key="9">
    <source>
        <dbReference type="PROSITE" id="PS50109"/>
    </source>
</evidence>
<organism evidence="11 12">
    <name type="scientific">Dorea phocaeensis</name>
    <dbReference type="NCBI Taxonomy" id="2040291"/>
    <lineage>
        <taxon>Bacteria</taxon>
        <taxon>Bacillati</taxon>
        <taxon>Bacillota</taxon>
        <taxon>Clostridia</taxon>
        <taxon>Lachnospirales</taxon>
        <taxon>Lachnospiraceae</taxon>
        <taxon>Dorea</taxon>
    </lineage>
</organism>
<dbReference type="PANTHER" id="PTHR45453">
    <property type="entry name" value="PHOSPHATE REGULON SENSOR PROTEIN PHOR"/>
    <property type="match status" value="1"/>
</dbReference>
<dbReference type="Gene3D" id="3.30.565.10">
    <property type="entry name" value="Histidine kinase-like ATPase, C-terminal domain"/>
    <property type="match status" value="1"/>
</dbReference>
<evidence type="ECO:0000256" key="5">
    <source>
        <dbReference type="ARBA" id="ARBA00022679"/>
    </source>
</evidence>
<dbReference type="InterPro" id="IPR050351">
    <property type="entry name" value="BphY/WalK/GraS-like"/>
</dbReference>
<evidence type="ECO:0000256" key="6">
    <source>
        <dbReference type="ARBA" id="ARBA00022777"/>
    </source>
</evidence>
<dbReference type="SUPFAM" id="SSF47384">
    <property type="entry name" value="Homodimeric domain of signal transducing histidine kinase"/>
    <property type="match status" value="1"/>
</dbReference>
<dbReference type="EC" id="2.7.13.3" evidence="3"/>
<comment type="caution">
    <text evidence="11">The sequence shown here is derived from an EMBL/GenBank/DDBJ whole genome shotgun (WGS) entry which is preliminary data.</text>
</comment>
<dbReference type="Pfam" id="PF00512">
    <property type="entry name" value="HisKA"/>
    <property type="match status" value="1"/>
</dbReference>
<dbReference type="Proteomes" id="UP000528555">
    <property type="component" value="Unassembled WGS sequence"/>
</dbReference>
<dbReference type="GO" id="GO:0000155">
    <property type="term" value="F:phosphorelay sensor kinase activity"/>
    <property type="evidence" value="ECO:0007669"/>
    <property type="project" value="InterPro"/>
</dbReference>
<dbReference type="GO" id="GO:0004721">
    <property type="term" value="F:phosphoprotein phosphatase activity"/>
    <property type="evidence" value="ECO:0007669"/>
    <property type="project" value="TreeGrafter"/>
</dbReference>
<dbReference type="SUPFAM" id="SSF55874">
    <property type="entry name" value="ATPase domain of HSP90 chaperone/DNA topoisomerase II/histidine kinase"/>
    <property type="match status" value="1"/>
</dbReference>
<name>A0A850HPX4_9FIRM</name>
<keyword evidence="8" id="KW-0472">Membrane</keyword>
<dbReference type="SMART" id="SM00387">
    <property type="entry name" value="HATPase_c"/>
    <property type="match status" value="1"/>
</dbReference>
<evidence type="ECO:0000313" key="11">
    <source>
        <dbReference type="EMBL" id="NVH58343.1"/>
    </source>
</evidence>
<dbReference type="InterPro" id="IPR003661">
    <property type="entry name" value="HisK_dim/P_dom"/>
</dbReference>
<dbReference type="SMART" id="SM00388">
    <property type="entry name" value="HisKA"/>
    <property type="match status" value="1"/>
</dbReference>
<feature type="transmembrane region" description="Helical" evidence="8">
    <location>
        <begin position="43"/>
        <end position="62"/>
    </location>
</feature>
<dbReference type="Proteomes" id="UP000701680">
    <property type="component" value="Unassembled WGS sequence"/>
</dbReference>
<comment type="subcellular location">
    <subcellularLocation>
        <location evidence="2">Membrane</location>
    </subcellularLocation>
</comment>
<dbReference type="InterPro" id="IPR036097">
    <property type="entry name" value="HisK_dim/P_sf"/>
</dbReference>
<evidence type="ECO:0000256" key="4">
    <source>
        <dbReference type="ARBA" id="ARBA00022553"/>
    </source>
</evidence>
<dbReference type="Gene3D" id="1.10.287.130">
    <property type="match status" value="1"/>
</dbReference>
<dbReference type="InterPro" id="IPR005467">
    <property type="entry name" value="His_kinase_dom"/>
</dbReference>
<dbReference type="InterPro" id="IPR003594">
    <property type="entry name" value="HATPase_dom"/>
</dbReference>
<keyword evidence="12" id="KW-1185">Reference proteome</keyword>
<proteinExistence type="predicted"/>
<reference evidence="11" key="2">
    <citation type="submission" date="2020-02" db="EMBL/GenBank/DDBJ databases">
        <authorList>
            <person name="Littmann E."/>
            <person name="Sorbara M."/>
        </authorList>
    </citation>
    <scope>NUCLEOTIDE SEQUENCE</scope>
    <source>
        <strain evidence="11">MSK.17.11</strain>
        <strain evidence="10">MSK.17.38</strain>
    </source>
</reference>
<evidence type="ECO:0000256" key="2">
    <source>
        <dbReference type="ARBA" id="ARBA00004370"/>
    </source>
</evidence>
<feature type="transmembrane region" description="Helical" evidence="8">
    <location>
        <begin position="15"/>
        <end position="37"/>
    </location>
</feature>
<reference evidence="12 13" key="1">
    <citation type="journal article" date="2020" name="Cell Host Microbe">
        <title>Functional and Genomic Variation between Human-Derived Isolates of Lachnospiraceae Reveals Inter- and Intra-Species Diversity.</title>
        <authorList>
            <person name="Sorbara M.T."/>
            <person name="Littmann E.R."/>
            <person name="Fontana E."/>
            <person name="Moody T.U."/>
            <person name="Kohout C.E."/>
            <person name="Gjonbalaj M."/>
            <person name="Eaton V."/>
            <person name="Seok R."/>
            <person name="Leiner I.M."/>
            <person name="Pamer E.G."/>
        </authorList>
    </citation>
    <scope>NUCLEOTIDE SEQUENCE [LARGE SCALE GENOMIC DNA]</scope>
    <source>
        <strain evidence="11 12">MSK.17.11</strain>
        <strain evidence="10 13">MSK.17.38</strain>
    </source>
</reference>
<evidence type="ECO:0000313" key="10">
    <source>
        <dbReference type="EMBL" id="NSK14569.1"/>
    </source>
</evidence>
<dbReference type="InterPro" id="IPR036890">
    <property type="entry name" value="HATPase_C_sf"/>
</dbReference>
<evidence type="ECO:0000313" key="13">
    <source>
        <dbReference type="Proteomes" id="UP000701680"/>
    </source>
</evidence>
<evidence type="ECO:0000256" key="1">
    <source>
        <dbReference type="ARBA" id="ARBA00000085"/>
    </source>
</evidence>
<protein>
    <recommendedName>
        <fullName evidence="3">histidine kinase</fullName>
        <ecNumber evidence="3">2.7.13.3</ecNumber>
    </recommendedName>
</protein>
<dbReference type="GO" id="GO:0005886">
    <property type="term" value="C:plasma membrane"/>
    <property type="evidence" value="ECO:0007669"/>
    <property type="project" value="TreeGrafter"/>
</dbReference>
<dbReference type="AlphaFoldDB" id="A0A850HPX4"/>
<dbReference type="CDD" id="cd00082">
    <property type="entry name" value="HisKA"/>
    <property type="match status" value="1"/>
</dbReference>
<evidence type="ECO:0000256" key="3">
    <source>
        <dbReference type="ARBA" id="ARBA00012438"/>
    </source>
</evidence>
<accession>A0A850HPX4</accession>
<keyword evidence="7" id="KW-0902">Two-component regulatory system</keyword>
<keyword evidence="6 11" id="KW-0418">Kinase</keyword>
<evidence type="ECO:0000256" key="7">
    <source>
        <dbReference type="ARBA" id="ARBA00023012"/>
    </source>
</evidence>
<dbReference type="OrthoDB" id="9773956at2"/>
<keyword evidence="8" id="KW-1133">Transmembrane helix</keyword>
<dbReference type="PANTHER" id="PTHR45453:SF1">
    <property type="entry name" value="PHOSPHATE REGULON SENSOR PROTEIN PHOR"/>
    <property type="match status" value="1"/>
</dbReference>
<sequence length="348" mass="40331">MDQRERRYIWLERKLRINLAVTTMVVAAFFLIIYLLSDRCFSGAMWAVCGLAFLVNGAWCFLEYRREYKSYREISDYLEAFENGDYEFRSDEAYMRTGIHSQLLEQLERLGRAFYIMKEQMVKEKEGTKALITDISHQIKTPVAALSMSLELMEDEETTTEEKQEFLERGKGEVKKLNYLMGTLTNLSRMEQAMIQLHPQYASLKETLLRAVNGVYLKANDKQIEIEMTEFTDLRLYHDVKWTAEAFSNVLDNAVKYSPEGSRVEIRVIPYQSYVSVEVEDEGIGVARSEYTEIFKRFYRGKRAEVETQEGAGVGLYLVRKILEGQGGSVRVQPSRKGGSVFQMMLPK</sequence>
<dbReference type="InterPro" id="IPR004358">
    <property type="entry name" value="Sig_transdc_His_kin-like_C"/>
</dbReference>
<keyword evidence="8" id="KW-0812">Transmembrane</keyword>
<keyword evidence="4" id="KW-0597">Phosphoprotein</keyword>